<name>A0ABR3ISQ1_9AGAR</name>
<comment type="caution">
    <text evidence="1">The sequence shown here is derived from an EMBL/GenBank/DDBJ whole genome shotgun (WGS) entry which is preliminary data.</text>
</comment>
<organism evidence="1 2">
    <name type="scientific">Hohenbuehelia grisea</name>
    <dbReference type="NCBI Taxonomy" id="104357"/>
    <lineage>
        <taxon>Eukaryota</taxon>
        <taxon>Fungi</taxon>
        <taxon>Dikarya</taxon>
        <taxon>Basidiomycota</taxon>
        <taxon>Agaricomycotina</taxon>
        <taxon>Agaricomycetes</taxon>
        <taxon>Agaricomycetidae</taxon>
        <taxon>Agaricales</taxon>
        <taxon>Pleurotineae</taxon>
        <taxon>Pleurotaceae</taxon>
        <taxon>Hohenbuehelia</taxon>
    </lineage>
</organism>
<dbReference type="SUPFAM" id="SSF56219">
    <property type="entry name" value="DNase I-like"/>
    <property type="match status" value="1"/>
</dbReference>
<protein>
    <recommendedName>
        <fullName evidence="3">Endonuclease/exonuclease/phosphatase</fullName>
    </recommendedName>
</protein>
<evidence type="ECO:0000313" key="1">
    <source>
        <dbReference type="EMBL" id="KAL0946256.1"/>
    </source>
</evidence>
<dbReference type="Proteomes" id="UP001556367">
    <property type="component" value="Unassembled WGS sequence"/>
</dbReference>
<keyword evidence="2" id="KW-1185">Reference proteome</keyword>
<proteinExistence type="predicted"/>
<gene>
    <name evidence="1" type="ORF">HGRIS_012511</name>
</gene>
<dbReference type="Gene3D" id="3.60.10.10">
    <property type="entry name" value="Endonuclease/exonuclease/phosphatase"/>
    <property type="match status" value="1"/>
</dbReference>
<dbReference type="InterPro" id="IPR036691">
    <property type="entry name" value="Endo/exonu/phosph_ase_sf"/>
</dbReference>
<evidence type="ECO:0000313" key="2">
    <source>
        <dbReference type="Proteomes" id="UP001556367"/>
    </source>
</evidence>
<reference evidence="2" key="1">
    <citation type="submission" date="2024-06" db="EMBL/GenBank/DDBJ databases">
        <title>Multi-omics analyses provide insights into the biosynthesis of the anticancer antibiotic pleurotin in Hohenbuehelia grisea.</title>
        <authorList>
            <person name="Weaver J.A."/>
            <person name="Alberti F."/>
        </authorList>
    </citation>
    <scope>NUCLEOTIDE SEQUENCE [LARGE SCALE GENOMIC DNA]</scope>
    <source>
        <strain evidence="2">T-177</strain>
    </source>
</reference>
<accession>A0ABR3ISQ1</accession>
<dbReference type="EMBL" id="JASNQZ010000015">
    <property type="protein sequence ID" value="KAL0946256.1"/>
    <property type="molecule type" value="Genomic_DNA"/>
</dbReference>
<evidence type="ECO:0008006" key="3">
    <source>
        <dbReference type="Google" id="ProtNLM"/>
    </source>
</evidence>
<sequence>MAGTEKPLAVNATFAQKFAVPDEQLKDFKMIDVLEKTPRQRVSSNFVTYTGFTAPTETSEWMRIDFVFGSSNMGWTSTAYKVPSSLGDDGILASDHRPVFADITL</sequence>